<dbReference type="PANTHER" id="PTHR38467">
    <property type="match status" value="1"/>
</dbReference>
<protein>
    <submittedName>
        <fullName evidence="2">Conjugal transfer protein TraG</fullName>
    </submittedName>
</protein>
<dbReference type="InterPro" id="IPR053155">
    <property type="entry name" value="F-pilin_assembly_TraC"/>
</dbReference>
<evidence type="ECO:0000313" key="2">
    <source>
        <dbReference type="EMBL" id="RGM42466.1"/>
    </source>
</evidence>
<dbReference type="EMBL" id="QSTG01000025">
    <property type="protein sequence ID" value="RGM42466.1"/>
    <property type="molecule type" value="Genomic_DNA"/>
</dbReference>
<evidence type="ECO:0000259" key="1">
    <source>
        <dbReference type="Pfam" id="PF19044"/>
    </source>
</evidence>
<dbReference type="SUPFAM" id="SSF52540">
    <property type="entry name" value="P-loop containing nucleoside triphosphate hydrolases"/>
    <property type="match status" value="1"/>
</dbReference>
<sequence>MNSVVRQLHEQGTDVVMVDTGNSYEGLCEYFGGKYISYTEERPITMNPFRINREEMNVEKTGFLKNLVLLIWKGTQGTVTKTEDRLIEHVITEYYDAYFNGFEGFTPQQREDLRKSLVIDDRNSSEKRHESERERAVRIEGIIDEIEGRRKELKVEELSFNSFYEYSVQRIPDICEENRITGIDLSTYRYMMKDFYLGGNHEKTLNENMDSSLFDETFVVFEIDSIKDDPLLFPLVTLIIMDVFLQKMRIKKNRKVLVIEEAWKAIASPLMAEYIKFMYKTARKFWASVGVVTQEIQDIIGSEIVKEAIINNSDVVMLLDQSKFKERFDTIKTILGLTDVDCKKIFTINRLENKEGRSFFREVFIRRGTTSGVYGVEEPRECYMTYTTERAEKEALKLYKRELQCSHQEAIEAYCRDWNTSGIGKALPFAQKVNEAGCVLNLTTKITS</sequence>
<dbReference type="Gene3D" id="1.10.8.730">
    <property type="match status" value="1"/>
</dbReference>
<accession>A0A3E4WJN8</accession>
<dbReference type="Pfam" id="PF19044">
    <property type="entry name" value="P-loop_TraG"/>
    <property type="match status" value="2"/>
</dbReference>
<dbReference type="PANTHER" id="PTHR38467:SF1">
    <property type="entry name" value="CONJUGATIVE TRANSFER: ASSEMBLY"/>
    <property type="match status" value="1"/>
</dbReference>
<reference evidence="2 3" key="1">
    <citation type="submission" date="2018-08" db="EMBL/GenBank/DDBJ databases">
        <title>A genome reference for cultivated species of the human gut microbiota.</title>
        <authorList>
            <person name="Zou Y."/>
            <person name="Xue W."/>
            <person name="Luo G."/>
        </authorList>
    </citation>
    <scope>NUCLEOTIDE SEQUENCE [LARGE SCALE GENOMIC DNA]</scope>
    <source>
        <strain evidence="2 3">OM08-13BH</strain>
    </source>
</reference>
<evidence type="ECO:0000313" key="3">
    <source>
        <dbReference type="Proteomes" id="UP000261003"/>
    </source>
</evidence>
<gene>
    <name evidence="2" type="ORF">DXC16_14495</name>
</gene>
<proteinExistence type="predicted"/>
<feature type="domain" description="TraG P-loop" evidence="1">
    <location>
        <begin position="1"/>
        <end position="97"/>
    </location>
</feature>
<dbReference type="AlphaFoldDB" id="A0A3E4WJN8"/>
<name>A0A3E4WJN8_PHOVU</name>
<comment type="caution">
    <text evidence="2">The sequence shown here is derived from an EMBL/GenBank/DDBJ whole genome shotgun (WGS) entry which is preliminary data.</text>
</comment>
<feature type="domain" description="TraG P-loop" evidence="1">
    <location>
        <begin position="123"/>
        <end position="415"/>
    </location>
</feature>
<dbReference type="Gene3D" id="3.40.50.300">
    <property type="entry name" value="P-loop containing nucleotide triphosphate hydrolases"/>
    <property type="match status" value="1"/>
</dbReference>
<dbReference type="Proteomes" id="UP000261003">
    <property type="component" value="Unassembled WGS sequence"/>
</dbReference>
<dbReference type="InterPro" id="IPR043964">
    <property type="entry name" value="P-loop_TraG"/>
</dbReference>
<organism evidence="2 3">
    <name type="scientific">Phocaeicola vulgatus</name>
    <name type="common">Bacteroides vulgatus</name>
    <dbReference type="NCBI Taxonomy" id="821"/>
    <lineage>
        <taxon>Bacteria</taxon>
        <taxon>Pseudomonadati</taxon>
        <taxon>Bacteroidota</taxon>
        <taxon>Bacteroidia</taxon>
        <taxon>Bacteroidales</taxon>
        <taxon>Bacteroidaceae</taxon>
        <taxon>Phocaeicola</taxon>
    </lineage>
</organism>
<dbReference type="InterPro" id="IPR027417">
    <property type="entry name" value="P-loop_NTPase"/>
</dbReference>